<dbReference type="Proteomes" id="UP000821845">
    <property type="component" value="Chromosome 5"/>
</dbReference>
<organism evidence="1 2">
    <name type="scientific">Hyalomma asiaticum</name>
    <name type="common">Tick</name>
    <dbReference type="NCBI Taxonomy" id="266040"/>
    <lineage>
        <taxon>Eukaryota</taxon>
        <taxon>Metazoa</taxon>
        <taxon>Ecdysozoa</taxon>
        <taxon>Arthropoda</taxon>
        <taxon>Chelicerata</taxon>
        <taxon>Arachnida</taxon>
        <taxon>Acari</taxon>
        <taxon>Parasitiformes</taxon>
        <taxon>Ixodida</taxon>
        <taxon>Ixodoidea</taxon>
        <taxon>Ixodidae</taxon>
        <taxon>Hyalomminae</taxon>
        <taxon>Hyalomma</taxon>
    </lineage>
</organism>
<proteinExistence type="predicted"/>
<dbReference type="EMBL" id="CM023485">
    <property type="protein sequence ID" value="KAH6929464.1"/>
    <property type="molecule type" value="Genomic_DNA"/>
</dbReference>
<sequence>MPQKRTREATGAFELLLYLMLIVGLDAIPLVTFMAVFGQACVYLRLFSLPWSDPLEACIGVDVVLFKGDWQRIFYGAIEHGDSMHLYYNMTSFVWKGINIEKKVGSAQFAWILFLLTTVTGVLMVALYYLLGTYVDAIFYSRCSIGFSGVIFALKVLDNVLYPEQSRNLFGLHVTLPSGLIVWLELILVQVMAGNNCSFVGHLAGVLAGFIYIGMLTPIYNVTWLALVEAPRSVVERFCPRLTLVPCGAILLSAASLAANADYLPTAELKLQALDRLNWTSPAVIDEGQWHLLLVQMLRCSGPLHLAYTVATLLDLGYRLERKVGTARFLVDTAILAAVANAAYCVTTHYVLPNYDEIAGVSPAEMRHNCFAGPTATLFALKAFYGGDPWLRKYPLLFVSVPLPSIVGAILEIDLLYFALPDLWIVAHAVGFLVGLLMSFVLPEP</sequence>
<evidence type="ECO:0000313" key="1">
    <source>
        <dbReference type="EMBL" id="KAH6929464.1"/>
    </source>
</evidence>
<reference evidence="1" key="1">
    <citation type="submission" date="2020-05" db="EMBL/GenBank/DDBJ databases">
        <title>Large-scale comparative analyses of tick genomes elucidate their genetic diversity and vector capacities.</title>
        <authorList>
            <person name="Jia N."/>
            <person name="Wang J."/>
            <person name="Shi W."/>
            <person name="Du L."/>
            <person name="Sun Y."/>
            <person name="Zhan W."/>
            <person name="Jiang J."/>
            <person name="Wang Q."/>
            <person name="Zhang B."/>
            <person name="Ji P."/>
            <person name="Sakyi L.B."/>
            <person name="Cui X."/>
            <person name="Yuan T."/>
            <person name="Jiang B."/>
            <person name="Yang W."/>
            <person name="Lam T.T.-Y."/>
            <person name="Chang Q."/>
            <person name="Ding S."/>
            <person name="Wang X."/>
            <person name="Zhu J."/>
            <person name="Ruan X."/>
            <person name="Zhao L."/>
            <person name="Wei J."/>
            <person name="Que T."/>
            <person name="Du C."/>
            <person name="Cheng J."/>
            <person name="Dai P."/>
            <person name="Han X."/>
            <person name="Huang E."/>
            <person name="Gao Y."/>
            <person name="Liu J."/>
            <person name="Shao H."/>
            <person name="Ye R."/>
            <person name="Li L."/>
            <person name="Wei W."/>
            <person name="Wang X."/>
            <person name="Wang C."/>
            <person name="Yang T."/>
            <person name="Huo Q."/>
            <person name="Li W."/>
            <person name="Guo W."/>
            <person name="Chen H."/>
            <person name="Zhou L."/>
            <person name="Ni X."/>
            <person name="Tian J."/>
            <person name="Zhou Y."/>
            <person name="Sheng Y."/>
            <person name="Liu T."/>
            <person name="Pan Y."/>
            <person name="Xia L."/>
            <person name="Li J."/>
            <person name="Zhao F."/>
            <person name="Cao W."/>
        </authorList>
    </citation>
    <scope>NUCLEOTIDE SEQUENCE</scope>
    <source>
        <strain evidence="1">Hyas-2018</strain>
    </source>
</reference>
<accession>A0ACB7S6U2</accession>
<comment type="caution">
    <text evidence="1">The sequence shown here is derived from an EMBL/GenBank/DDBJ whole genome shotgun (WGS) entry which is preliminary data.</text>
</comment>
<evidence type="ECO:0000313" key="2">
    <source>
        <dbReference type="Proteomes" id="UP000821845"/>
    </source>
</evidence>
<keyword evidence="2" id="KW-1185">Reference proteome</keyword>
<name>A0ACB7S6U2_HYAAI</name>
<protein>
    <submittedName>
        <fullName evidence="1">Uncharacterized protein</fullName>
    </submittedName>
</protein>
<gene>
    <name evidence="1" type="ORF">HPB50_000281</name>
</gene>